<organism evidence="1 2">
    <name type="scientific">Roseateles asaccharophilus</name>
    <dbReference type="NCBI Taxonomy" id="582607"/>
    <lineage>
        <taxon>Bacteria</taxon>
        <taxon>Pseudomonadati</taxon>
        <taxon>Pseudomonadota</taxon>
        <taxon>Betaproteobacteria</taxon>
        <taxon>Burkholderiales</taxon>
        <taxon>Sphaerotilaceae</taxon>
        <taxon>Roseateles</taxon>
    </lineage>
</organism>
<reference evidence="1 2" key="1">
    <citation type="submission" date="2019-03" db="EMBL/GenBank/DDBJ databases">
        <title>Genomic Encyclopedia of Type Strains, Phase IV (KMG-IV): sequencing the most valuable type-strain genomes for metagenomic binning, comparative biology and taxonomic classification.</title>
        <authorList>
            <person name="Goeker M."/>
        </authorList>
    </citation>
    <scope>NUCLEOTIDE SEQUENCE [LARGE SCALE GENOMIC DNA]</scope>
    <source>
        <strain evidence="1 2">DSM 25082</strain>
    </source>
</reference>
<sequence>MNDAALPDRLQALIDERVFNFAQAAQRHFKTNDLVVLLDFRAETPELEALPRQALAEAQELSLEVKLKLARPASALSPVFGAPEQAFWFVVIHEDEDADCGAISAAVQGAPFADKLSGQG</sequence>
<dbReference type="RefSeq" id="WP_133601918.1">
    <property type="nucleotide sequence ID" value="NZ_JAUFPJ010000001.1"/>
</dbReference>
<comment type="caution">
    <text evidence="1">The sequence shown here is derived from an EMBL/GenBank/DDBJ whole genome shotgun (WGS) entry which is preliminary data.</text>
</comment>
<keyword evidence="2" id="KW-1185">Reference proteome</keyword>
<accession>A0A4R6NDA4</accession>
<dbReference type="OrthoDB" id="8910236at2"/>
<name>A0A4R6NDA4_9BURK</name>
<evidence type="ECO:0000313" key="2">
    <source>
        <dbReference type="Proteomes" id="UP000295357"/>
    </source>
</evidence>
<evidence type="ECO:0000313" key="1">
    <source>
        <dbReference type="EMBL" id="TDP12995.1"/>
    </source>
</evidence>
<dbReference type="EMBL" id="SNXE01000001">
    <property type="protein sequence ID" value="TDP12995.1"/>
    <property type="molecule type" value="Genomic_DNA"/>
</dbReference>
<protein>
    <submittedName>
        <fullName evidence="1">Uncharacterized protein</fullName>
    </submittedName>
</protein>
<proteinExistence type="predicted"/>
<gene>
    <name evidence="1" type="ORF">DFR39_101469</name>
</gene>
<dbReference type="AlphaFoldDB" id="A0A4R6NDA4"/>
<dbReference type="Proteomes" id="UP000295357">
    <property type="component" value="Unassembled WGS sequence"/>
</dbReference>